<gene>
    <name evidence="3" type="ordered locus">Sked_15190</name>
</gene>
<dbReference type="KEGG" id="ske:Sked_15190"/>
<evidence type="ECO:0000313" key="3">
    <source>
        <dbReference type="EMBL" id="ACZ21454.1"/>
    </source>
</evidence>
<keyword evidence="1" id="KW-0472">Membrane</keyword>
<evidence type="ECO:0008006" key="5">
    <source>
        <dbReference type="Google" id="ProtNLM"/>
    </source>
</evidence>
<protein>
    <recommendedName>
        <fullName evidence="5">4 TMS phage holin, superfamily IV</fullName>
    </recommendedName>
</protein>
<dbReference type="STRING" id="446469.Sked_15190"/>
<dbReference type="OrthoDB" id="4871734at2"/>
<evidence type="ECO:0000313" key="4">
    <source>
        <dbReference type="Proteomes" id="UP000000322"/>
    </source>
</evidence>
<feature type="transmembrane region" description="Helical" evidence="1">
    <location>
        <begin position="62"/>
        <end position="84"/>
    </location>
</feature>
<dbReference type="EMBL" id="CP001819">
    <property type="protein sequence ID" value="ACZ21454.1"/>
    <property type="molecule type" value="Genomic_DNA"/>
</dbReference>
<name>D1BFU3_SANKS</name>
<evidence type="ECO:0000256" key="2">
    <source>
        <dbReference type="SAM" id="SignalP"/>
    </source>
</evidence>
<dbReference type="RefSeq" id="WP_012866523.1">
    <property type="nucleotide sequence ID" value="NC_013521.1"/>
</dbReference>
<feature type="transmembrane region" description="Helical" evidence="1">
    <location>
        <begin position="96"/>
        <end position="119"/>
    </location>
</feature>
<feature type="signal peptide" evidence="2">
    <location>
        <begin position="1"/>
        <end position="21"/>
    </location>
</feature>
<feature type="transmembrane region" description="Helical" evidence="1">
    <location>
        <begin position="31"/>
        <end position="50"/>
    </location>
</feature>
<dbReference type="eggNOG" id="ENOG5032SD2">
    <property type="taxonomic scope" value="Bacteria"/>
</dbReference>
<feature type="chain" id="PRO_5038344635" description="4 TMS phage holin, superfamily IV" evidence="2">
    <location>
        <begin position="22"/>
        <end position="142"/>
    </location>
</feature>
<dbReference type="HOGENOM" id="CLU_151963_0_0_11"/>
<accession>D1BFU3</accession>
<keyword evidence="4" id="KW-1185">Reference proteome</keyword>
<reference evidence="3 4" key="1">
    <citation type="journal article" date="2009" name="Stand. Genomic Sci.">
        <title>Complete genome sequence of Sanguibacter keddieii type strain (ST-74).</title>
        <authorList>
            <person name="Ivanova N."/>
            <person name="Sikorski J."/>
            <person name="Sims D."/>
            <person name="Brettin T."/>
            <person name="Detter J.C."/>
            <person name="Han C."/>
            <person name="Lapidus A."/>
            <person name="Copeland A."/>
            <person name="Glavina Del Rio T."/>
            <person name="Nolan M."/>
            <person name="Chen F."/>
            <person name="Lucas S."/>
            <person name="Tice H."/>
            <person name="Cheng J.F."/>
            <person name="Bruce D."/>
            <person name="Goodwin L."/>
            <person name="Pitluck S."/>
            <person name="Pati A."/>
            <person name="Mavromatis K."/>
            <person name="Chen A."/>
            <person name="Palaniappan K."/>
            <person name="D'haeseleer P."/>
            <person name="Chain P."/>
            <person name="Bristow J."/>
            <person name="Eisen J.A."/>
            <person name="Markowitz V."/>
            <person name="Hugenholtz P."/>
            <person name="Goker M."/>
            <person name="Pukall R."/>
            <person name="Klenk H.P."/>
            <person name="Kyrpides N.C."/>
        </authorList>
    </citation>
    <scope>NUCLEOTIDE SEQUENCE [LARGE SCALE GENOMIC DNA]</scope>
    <source>
        <strain evidence="4">ATCC 51767 / DSM 10542 / NCFB 3025 / ST-74</strain>
    </source>
</reference>
<proteinExistence type="predicted"/>
<keyword evidence="1" id="KW-1133">Transmembrane helix</keyword>
<organism evidence="3 4">
    <name type="scientific">Sanguibacter keddieii (strain ATCC 51767 / DSM 10542 / NCFB 3025 / ST-74)</name>
    <dbReference type="NCBI Taxonomy" id="446469"/>
    <lineage>
        <taxon>Bacteria</taxon>
        <taxon>Bacillati</taxon>
        <taxon>Actinomycetota</taxon>
        <taxon>Actinomycetes</taxon>
        <taxon>Micrococcales</taxon>
        <taxon>Sanguibacteraceae</taxon>
        <taxon>Sanguibacter</taxon>
    </lineage>
</organism>
<keyword evidence="2" id="KW-0732">Signal</keyword>
<keyword evidence="1" id="KW-0812">Transmembrane</keyword>
<evidence type="ECO:0000256" key="1">
    <source>
        <dbReference type="SAM" id="Phobius"/>
    </source>
</evidence>
<sequence>MIRFLLRTLIFLASAALGLLAADLALDGVSVTASGFVITVVVFAVLQSVLSPFIAKMVARYAPAFLGGIGLVSSYVALLIASLVGSSLTIDGVSSWVLATIVVWLVTALATFLLPFVLLRKAVDGDGSRRGSRRGKGALPST</sequence>
<dbReference type="Proteomes" id="UP000000322">
    <property type="component" value="Chromosome"/>
</dbReference>
<dbReference type="AlphaFoldDB" id="D1BFU3"/>